<dbReference type="STRING" id="682795.AciX8_1040"/>
<proteinExistence type="predicted"/>
<dbReference type="eggNOG" id="COG0526">
    <property type="taxonomic scope" value="Bacteria"/>
</dbReference>
<dbReference type="HOGENOM" id="CLU_110659_1_1_0"/>
<gene>
    <name evidence="3" type="ordered locus">AciX8_1040</name>
</gene>
<protein>
    <submittedName>
        <fullName evidence="3">Thioredoxin domain-containing protein</fullName>
    </submittedName>
</protein>
<dbReference type="Pfam" id="PF13899">
    <property type="entry name" value="Thioredoxin_7"/>
    <property type="match status" value="1"/>
</dbReference>
<dbReference type="InterPro" id="IPR013766">
    <property type="entry name" value="Thioredoxin_domain"/>
</dbReference>
<accession>G8NV98</accession>
<evidence type="ECO:0000256" key="1">
    <source>
        <dbReference type="SAM" id="SignalP"/>
    </source>
</evidence>
<dbReference type="EMBL" id="CP003130">
    <property type="protein sequence ID" value="AEU35387.1"/>
    <property type="molecule type" value="Genomic_DNA"/>
</dbReference>
<name>G8NV98_GRAMM</name>
<sequence precursor="true">MAAKSVLLSGTRKAFGAVVLAALLSTGGMVTATAHAQMSAKHIYPTIEAAPADIKAALAEARRTHRRVLIDFGGDWCGDCQLLNLYFDQSPNADLLAKNFVRVNINIGHIDANLDIGDRYGVTLRKGTPALAVLDGQGHVLYAQKIGEFEHRRNMEPSEVTAFLEKWKR</sequence>
<reference evidence="3 4" key="1">
    <citation type="submission" date="2011-11" db="EMBL/GenBank/DDBJ databases">
        <title>Complete sequence of Granulicella mallensis MP5ACTX8.</title>
        <authorList>
            <consortium name="US DOE Joint Genome Institute"/>
            <person name="Lucas S."/>
            <person name="Copeland A."/>
            <person name="Lapidus A."/>
            <person name="Cheng J.-F."/>
            <person name="Goodwin L."/>
            <person name="Pitluck S."/>
            <person name="Peters L."/>
            <person name="Lu M."/>
            <person name="Detter J.C."/>
            <person name="Han C."/>
            <person name="Tapia R."/>
            <person name="Land M."/>
            <person name="Hauser L."/>
            <person name="Kyrpides N."/>
            <person name="Ivanova N."/>
            <person name="Mikhailova N."/>
            <person name="Pagani I."/>
            <person name="Rawat S."/>
            <person name="Mannisto M."/>
            <person name="Haggblom M."/>
            <person name="Woyke T."/>
        </authorList>
    </citation>
    <scope>NUCLEOTIDE SEQUENCE [LARGE SCALE GENOMIC DNA]</scope>
    <source>
        <strain evidence="4">ATCC BAA-1857 / DSM 23137 / MP5ACTX8</strain>
    </source>
</reference>
<dbReference type="SUPFAM" id="SSF52833">
    <property type="entry name" value="Thioredoxin-like"/>
    <property type="match status" value="1"/>
</dbReference>
<dbReference type="OrthoDB" id="7629852at2"/>
<dbReference type="InterPro" id="IPR036249">
    <property type="entry name" value="Thioredoxin-like_sf"/>
</dbReference>
<dbReference type="PROSITE" id="PS51352">
    <property type="entry name" value="THIOREDOXIN_2"/>
    <property type="match status" value="1"/>
</dbReference>
<dbReference type="KEGG" id="gma:AciX8_1040"/>
<dbReference type="Gene3D" id="3.40.30.10">
    <property type="entry name" value="Glutaredoxin"/>
    <property type="match status" value="1"/>
</dbReference>
<feature type="signal peptide" evidence="1">
    <location>
        <begin position="1"/>
        <end position="36"/>
    </location>
</feature>
<dbReference type="CDD" id="cd02947">
    <property type="entry name" value="TRX_family"/>
    <property type="match status" value="1"/>
</dbReference>
<dbReference type="AlphaFoldDB" id="G8NV98"/>
<dbReference type="Proteomes" id="UP000007113">
    <property type="component" value="Chromosome"/>
</dbReference>
<feature type="chain" id="PRO_5003512057" evidence="1">
    <location>
        <begin position="37"/>
        <end position="169"/>
    </location>
</feature>
<keyword evidence="1" id="KW-0732">Signal</keyword>
<evidence type="ECO:0000313" key="4">
    <source>
        <dbReference type="Proteomes" id="UP000007113"/>
    </source>
</evidence>
<evidence type="ECO:0000259" key="2">
    <source>
        <dbReference type="PROSITE" id="PS51352"/>
    </source>
</evidence>
<keyword evidence="4" id="KW-1185">Reference proteome</keyword>
<feature type="domain" description="Thioredoxin" evidence="2">
    <location>
        <begin position="38"/>
        <end position="169"/>
    </location>
</feature>
<evidence type="ECO:0000313" key="3">
    <source>
        <dbReference type="EMBL" id="AEU35387.1"/>
    </source>
</evidence>
<organism evidence="3 4">
    <name type="scientific">Granulicella mallensis (strain ATCC BAA-1857 / DSM 23137 / MP5ACTX8)</name>
    <dbReference type="NCBI Taxonomy" id="682795"/>
    <lineage>
        <taxon>Bacteria</taxon>
        <taxon>Pseudomonadati</taxon>
        <taxon>Acidobacteriota</taxon>
        <taxon>Terriglobia</taxon>
        <taxon>Terriglobales</taxon>
        <taxon>Acidobacteriaceae</taxon>
        <taxon>Granulicella</taxon>
    </lineage>
</organism>
<dbReference type="RefSeq" id="WP_014264268.1">
    <property type="nucleotide sequence ID" value="NC_016631.1"/>
</dbReference>